<evidence type="ECO:0000313" key="6">
    <source>
        <dbReference type="EMBL" id="OBR65844.1"/>
    </source>
</evidence>
<dbReference type="Gene3D" id="3.90.1310.10">
    <property type="entry name" value="Penicillin-binding protein 2a (Domain 2)"/>
    <property type="match status" value="1"/>
</dbReference>
<evidence type="ECO:0000313" key="7">
    <source>
        <dbReference type="Proteomes" id="UP000092024"/>
    </source>
</evidence>
<comment type="similarity">
    <text evidence="2">Belongs to the transpeptidase family.</text>
</comment>
<dbReference type="STRING" id="1844972.A7K91_17590"/>
<evidence type="ECO:0000256" key="1">
    <source>
        <dbReference type="ARBA" id="ARBA00004370"/>
    </source>
</evidence>
<dbReference type="GO" id="GO:0008658">
    <property type="term" value="F:penicillin binding"/>
    <property type="evidence" value="ECO:0007669"/>
    <property type="project" value="InterPro"/>
</dbReference>
<dbReference type="GO" id="GO:0071555">
    <property type="term" value="P:cell wall organization"/>
    <property type="evidence" value="ECO:0007669"/>
    <property type="project" value="TreeGrafter"/>
</dbReference>
<dbReference type="GO" id="GO:0005886">
    <property type="term" value="C:plasma membrane"/>
    <property type="evidence" value="ECO:0007669"/>
    <property type="project" value="TreeGrafter"/>
</dbReference>
<dbReference type="Pfam" id="PF03717">
    <property type="entry name" value="PBP_dimer"/>
    <property type="match status" value="1"/>
</dbReference>
<dbReference type="EMBL" id="LYPA01000052">
    <property type="protein sequence ID" value="OBR65844.1"/>
    <property type="molecule type" value="Genomic_DNA"/>
</dbReference>
<comment type="subcellular location">
    <subcellularLocation>
        <location evidence="1">Membrane</location>
    </subcellularLocation>
</comment>
<organism evidence="6 7">
    <name type="scientific">Paenibacillus oryzae</name>
    <dbReference type="NCBI Taxonomy" id="1844972"/>
    <lineage>
        <taxon>Bacteria</taxon>
        <taxon>Bacillati</taxon>
        <taxon>Bacillota</taxon>
        <taxon>Bacilli</taxon>
        <taxon>Bacillales</taxon>
        <taxon>Paenibacillaceae</taxon>
        <taxon>Paenibacillus</taxon>
    </lineage>
</organism>
<reference evidence="6 7" key="1">
    <citation type="submission" date="2016-05" db="EMBL/GenBank/DDBJ databases">
        <title>Paenibacillus oryzae. sp. nov., isolated from the rice root.</title>
        <authorList>
            <person name="Zhang J."/>
            <person name="Zhang X."/>
        </authorList>
    </citation>
    <scope>NUCLEOTIDE SEQUENCE [LARGE SCALE GENOMIC DNA]</scope>
    <source>
        <strain evidence="6 7">1DrF-4</strain>
    </source>
</reference>
<feature type="domain" description="Penicillin-binding protein transpeptidase" evidence="4">
    <location>
        <begin position="275"/>
        <end position="595"/>
    </location>
</feature>
<proteinExistence type="inferred from homology"/>
<accession>A0A1A5YJR6</accession>
<name>A0A1A5YJR6_9BACL</name>
<dbReference type="InterPro" id="IPR050515">
    <property type="entry name" value="Beta-lactam/transpept"/>
</dbReference>
<dbReference type="Gene3D" id="3.40.710.10">
    <property type="entry name" value="DD-peptidase/beta-lactamase superfamily"/>
    <property type="match status" value="1"/>
</dbReference>
<dbReference type="PANTHER" id="PTHR30627:SF24">
    <property type="entry name" value="PENICILLIN-BINDING PROTEIN 4B"/>
    <property type="match status" value="1"/>
</dbReference>
<comment type="caution">
    <text evidence="6">The sequence shown here is derived from an EMBL/GenBank/DDBJ whole genome shotgun (WGS) entry which is preliminary data.</text>
</comment>
<dbReference type="InterPro" id="IPR036138">
    <property type="entry name" value="PBP_dimer_sf"/>
</dbReference>
<dbReference type="InterPro" id="IPR005311">
    <property type="entry name" value="PBP_dimer"/>
</dbReference>
<dbReference type="Proteomes" id="UP000092024">
    <property type="component" value="Unassembled WGS sequence"/>
</dbReference>
<evidence type="ECO:0000256" key="2">
    <source>
        <dbReference type="ARBA" id="ARBA00007171"/>
    </source>
</evidence>
<dbReference type="OrthoDB" id="2985542at2"/>
<dbReference type="PANTHER" id="PTHR30627">
    <property type="entry name" value="PEPTIDOGLYCAN D,D-TRANSPEPTIDASE"/>
    <property type="match status" value="1"/>
</dbReference>
<gene>
    <name evidence="6" type="ORF">A7K91_17590</name>
</gene>
<feature type="domain" description="Penicillin-binding protein dimerisation" evidence="5">
    <location>
        <begin position="61"/>
        <end position="216"/>
    </location>
</feature>
<evidence type="ECO:0000259" key="5">
    <source>
        <dbReference type="Pfam" id="PF03717"/>
    </source>
</evidence>
<evidence type="ECO:0000259" key="4">
    <source>
        <dbReference type="Pfam" id="PF00905"/>
    </source>
</evidence>
<dbReference type="Pfam" id="PF00905">
    <property type="entry name" value="Transpeptidase"/>
    <property type="match status" value="1"/>
</dbReference>
<protein>
    <submittedName>
        <fullName evidence="6">Penicillin-binding protein</fullName>
    </submittedName>
</protein>
<dbReference type="InterPro" id="IPR012338">
    <property type="entry name" value="Beta-lactam/transpept-like"/>
</dbReference>
<dbReference type="AlphaFoldDB" id="A0A1A5YJR6"/>
<dbReference type="InterPro" id="IPR001460">
    <property type="entry name" value="PCN-bd_Tpept"/>
</dbReference>
<dbReference type="RefSeq" id="WP_068682751.1">
    <property type="nucleotide sequence ID" value="NZ_LYPA01000052.1"/>
</dbReference>
<sequence length="610" mass="66385">MFKRTAITGVAITIMLLLLLARLAYVQLMPGISVSMAGKAARENLKRQAVIQRQRSLVLDSGRGDFVDRFGQPITGESYRALALFPVSREARKRGGKIKQLAEMLGVAPGVLEQTWSRMTTAELWREGDSKEPFRLSPKQAEDISKLGMDGILVVPYRSRYRSDVEAKHWIGFIGEHPEWLLKTETAAIQEGRRRLDDQVGGSGLEKSLDSIIHGVGKSFVSYFMDGLNNPLHGLSTRFHEPGNPYYPLRVVTTIDLELQNKLEMYADREGLAKGAIVVLDAANGDIVAMVSRPKLNPGKFTTSDGSEWENQALKAVPPGSIYKLVTAAAALEYGKADQDEVFTCSGHYGKYGLSCWKHGGHGVLTLRKGIAQSCNIVFATIAERLSGRQLEQMAGMLGMTGQSGWHADESFGPFAKPLRLLEEEENGRVFAGEGADITDGGILAQSGIGQRDVRLSPLAAANLIVTLLAEGRVMEPRLVSSIQYANGQTMVKLPRHHHHAASGRRLSPSTAHVLLQGMKEVVSEGTGSRIKNGTWHLAGKTGTAEATLGGRNIVHQWFAGYGPVESPRYAVSVLASNRAPNSPHQATVLFRGVMDLAAEHEAGRRNGPQ</sequence>
<dbReference type="SUPFAM" id="SSF56601">
    <property type="entry name" value="beta-lactamase/transpeptidase-like"/>
    <property type="match status" value="1"/>
</dbReference>
<dbReference type="SUPFAM" id="SSF56519">
    <property type="entry name" value="Penicillin binding protein dimerisation domain"/>
    <property type="match status" value="1"/>
</dbReference>
<evidence type="ECO:0000256" key="3">
    <source>
        <dbReference type="ARBA" id="ARBA00023136"/>
    </source>
</evidence>
<dbReference type="GO" id="GO:0071972">
    <property type="term" value="F:peptidoglycan L,D-transpeptidase activity"/>
    <property type="evidence" value="ECO:0007669"/>
    <property type="project" value="TreeGrafter"/>
</dbReference>
<keyword evidence="7" id="KW-1185">Reference proteome</keyword>
<keyword evidence="3" id="KW-0472">Membrane</keyword>